<reference evidence="3" key="1">
    <citation type="journal article" date="2021" name="Microbiol. Resour. Announc.">
        <title>LGAAP: Leishmaniinae Genome Assembly and Annotation Pipeline.</title>
        <authorList>
            <person name="Almutairi H."/>
            <person name="Urbaniak M.D."/>
            <person name="Bates M.D."/>
            <person name="Jariyapan N."/>
            <person name="Kwakye-Nuako G."/>
            <person name="Thomaz-Soccol V."/>
            <person name="Al-Salem W.S."/>
            <person name="Dillon R.J."/>
            <person name="Bates P.A."/>
            <person name="Gatherer D."/>
        </authorList>
    </citation>
    <scope>NUCLEOTIDE SEQUENCE [LARGE SCALE GENOMIC DNA]</scope>
</reference>
<dbReference type="PROSITE" id="PS50056">
    <property type="entry name" value="TYR_PHOSPHATASE_2"/>
    <property type="match status" value="1"/>
</dbReference>
<evidence type="ECO:0000313" key="3">
    <source>
        <dbReference type="Proteomes" id="UP000673552"/>
    </source>
</evidence>
<dbReference type="Gene3D" id="3.90.190.10">
    <property type="entry name" value="Protein tyrosine phosphatase superfamily"/>
    <property type="match status" value="1"/>
</dbReference>
<dbReference type="AlphaFoldDB" id="A0A836HCQ0"/>
<sequence>MPSHERVIAVQGLQNYRDLGGYLTQDGKHVVKYKRIYRADNVGDATPEGKKKLLKKLRLRCIIDFRGREEKTRAPYAFANVVYFSIPIETSLFSEEVLSEPALDGPSAEALLRRVATNFLMDFKDAYKDFFRVLLSEVKGRPTVFHCTAGKDRTGVAAALLLTALGVPAETVMEDFLLTNQCCAPPPCQPVQVGNCTISEDAVGVLSRAHAFFLEACFAEVCRRYGTVKAYMETELGLGAKEVDKLRRYYVRSTSWHS</sequence>
<reference evidence="3" key="2">
    <citation type="journal article" date="2021" name="Sci. Data">
        <title>Chromosome-scale genome sequencing, assembly and annotation of six genomes from subfamily Leishmaniinae.</title>
        <authorList>
            <person name="Almutairi H."/>
            <person name="Urbaniak M.D."/>
            <person name="Bates M.D."/>
            <person name="Jariyapan N."/>
            <person name="Kwakye-Nuako G."/>
            <person name="Thomaz Soccol V."/>
            <person name="Al-Salem W.S."/>
            <person name="Dillon R.J."/>
            <person name="Bates P.A."/>
            <person name="Gatherer D."/>
        </authorList>
    </citation>
    <scope>NUCLEOTIDE SEQUENCE [LARGE SCALE GENOMIC DNA]</scope>
</reference>
<dbReference type="RefSeq" id="XP_067178747.1">
    <property type="nucleotide sequence ID" value="XM_067320435.1"/>
</dbReference>
<feature type="domain" description="Tyrosine specific protein phosphatases" evidence="1">
    <location>
        <begin position="121"/>
        <end position="174"/>
    </location>
</feature>
<proteinExistence type="predicted"/>
<dbReference type="InterPro" id="IPR016130">
    <property type="entry name" value="Tyr_Pase_AS"/>
</dbReference>
<dbReference type="InterPro" id="IPR029021">
    <property type="entry name" value="Prot-tyrosine_phosphatase-like"/>
</dbReference>
<dbReference type="PANTHER" id="PTHR31126:SF1">
    <property type="entry name" value="TYROSINE SPECIFIC PROTEIN PHOSPHATASES DOMAIN-CONTAINING PROTEIN"/>
    <property type="match status" value="1"/>
</dbReference>
<dbReference type="PANTHER" id="PTHR31126">
    <property type="entry name" value="TYROSINE-PROTEIN PHOSPHATASE"/>
    <property type="match status" value="1"/>
</dbReference>
<dbReference type="InterPro" id="IPR026893">
    <property type="entry name" value="Tyr/Ser_Pase_IphP-type"/>
</dbReference>
<dbReference type="EMBL" id="JAFEUZ010000022">
    <property type="protein sequence ID" value="KAG5479028.1"/>
    <property type="molecule type" value="Genomic_DNA"/>
</dbReference>
<comment type="caution">
    <text evidence="2">The sequence shown here is derived from an EMBL/GenBank/DDBJ whole genome shotgun (WGS) entry which is preliminary data.</text>
</comment>
<evidence type="ECO:0000259" key="1">
    <source>
        <dbReference type="PROSITE" id="PS50056"/>
    </source>
</evidence>
<dbReference type="PROSITE" id="PS00383">
    <property type="entry name" value="TYR_PHOSPHATASE_1"/>
    <property type="match status" value="1"/>
</dbReference>
<gene>
    <name evidence="2" type="ORF">LSCM1_02871</name>
</gene>
<dbReference type="GeneID" id="92512947"/>
<name>A0A836HCQ0_9TRYP</name>
<evidence type="ECO:0000313" key="2">
    <source>
        <dbReference type="EMBL" id="KAG5479028.1"/>
    </source>
</evidence>
<protein>
    <recommendedName>
        <fullName evidence="1">Tyrosine specific protein phosphatases domain-containing protein</fullName>
    </recommendedName>
</protein>
<dbReference type="Pfam" id="PF13350">
    <property type="entry name" value="Y_phosphatase3"/>
    <property type="match status" value="1"/>
</dbReference>
<accession>A0A836HCQ0</accession>
<organism evidence="2 3">
    <name type="scientific">Leishmania martiniquensis</name>
    <dbReference type="NCBI Taxonomy" id="1580590"/>
    <lineage>
        <taxon>Eukaryota</taxon>
        <taxon>Discoba</taxon>
        <taxon>Euglenozoa</taxon>
        <taxon>Kinetoplastea</taxon>
        <taxon>Metakinetoplastina</taxon>
        <taxon>Trypanosomatida</taxon>
        <taxon>Trypanosomatidae</taxon>
        <taxon>Leishmaniinae</taxon>
        <taxon>Leishmania</taxon>
    </lineage>
</organism>
<keyword evidence="3" id="KW-1185">Reference proteome</keyword>
<dbReference type="SUPFAM" id="SSF52799">
    <property type="entry name" value="(Phosphotyrosine protein) phosphatases II"/>
    <property type="match status" value="1"/>
</dbReference>
<dbReference type="InterPro" id="IPR000387">
    <property type="entry name" value="Tyr_Pase_dom"/>
</dbReference>
<dbReference type="KEGG" id="lmat:92512947"/>
<dbReference type="GO" id="GO:0004721">
    <property type="term" value="F:phosphoprotein phosphatase activity"/>
    <property type="evidence" value="ECO:0007669"/>
    <property type="project" value="InterPro"/>
</dbReference>
<dbReference type="Proteomes" id="UP000673552">
    <property type="component" value="Unassembled WGS sequence"/>
</dbReference>
<dbReference type="OrthoDB" id="9988524at2759"/>